<evidence type="ECO:0000256" key="3">
    <source>
        <dbReference type="ARBA" id="ARBA00023015"/>
    </source>
</evidence>
<comment type="subcellular location">
    <subcellularLocation>
        <location evidence="1 6">Nucleus</location>
    </subcellularLocation>
</comment>
<keyword evidence="5 6" id="KW-0539">Nucleus</keyword>
<dbReference type="Pfam" id="PF04844">
    <property type="entry name" value="Ovate"/>
    <property type="match status" value="1"/>
</dbReference>
<name>A0AAW2NQS7_SESRA</name>
<accession>A0AAW2NQS7</accession>
<dbReference type="NCBIfam" id="TIGR01568">
    <property type="entry name" value="A_thal_3678"/>
    <property type="match status" value="1"/>
</dbReference>
<dbReference type="PANTHER" id="PTHR33057">
    <property type="entry name" value="TRANSCRIPTION REPRESSOR OFP7-RELATED"/>
    <property type="match status" value="1"/>
</dbReference>
<evidence type="ECO:0000256" key="5">
    <source>
        <dbReference type="ARBA" id="ARBA00023242"/>
    </source>
</evidence>
<evidence type="ECO:0000259" key="7">
    <source>
        <dbReference type="PROSITE" id="PS51754"/>
    </source>
</evidence>
<reference evidence="8" key="1">
    <citation type="submission" date="2020-06" db="EMBL/GenBank/DDBJ databases">
        <authorList>
            <person name="Li T."/>
            <person name="Hu X."/>
            <person name="Zhang T."/>
            <person name="Song X."/>
            <person name="Zhang H."/>
            <person name="Dai N."/>
            <person name="Sheng W."/>
            <person name="Hou X."/>
            <person name="Wei L."/>
        </authorList>
    </citation>
    <scope>NUCLEOTIDE SEQUENCE</scope>
    <source>
        <strain evidence="8">G02</strain>
        <tissue evidence="8">Leaf</tissue>
    </source>
</reference>
<dbReference type="PANTHER" id="PTHR33057:SF17">
    <property type="entry name" value="TRANSCRIPTION REPRESSOR OFP8"/>
    <property type="match status" value="1"/>
</dbReference>
<comment type="function">
    <text evidence="6">Transcriptional repressor that regulates multiple aspects of plant growth and development.</text>
</comment>
<gene>
    <name evidence="8" type="ORF">Sradi_4361000</name>
</gene>
<organism evidence="8">
    <name type="scientific">Sesamum radiatum</name>
    <name type="common">Black benniseed</name>
    <dbReference type="NCBI Taxonomy" id="300843"/>
    <lineage>
        <taxon>Eukaryota</taxon>
        <taxon>Viridiplantae</taxon>
        <taxon>Streptophyta</taxon>
        <taxon>Embryophyta</taxon>
        <taxon>Tracheophyta</taxon>
        <taxon>Spermatophyta</taxon>
        <taxon>Magnoliopsida</taxon>
        <taxon>eudicotyledons</taxon>
        <taxon>Gunneridae</taxon>
        <taxon>Pentapetalae</taxon>
        <taxon>asterids</taxon>
        <taxon>lamiids</taxon>
        <taxon>Lamiales</taxon>
        <taxon>Pedaliaceae</taxon>
        <taxon>Sesamum</taxon>
    </lineage>
</organism>
<evidence type="ECO:0000256" key="6">
    <source>
        <dbReference type="RuleBase" id="RU367028"/>
    </source>
</evidence>
<comment type="caution">
    <text evidence="8">The sequence shown here is derived from an EMBL/GenBank/DDBJ whole genome shotgun (WGS) entry which is preliminary data.</text>
</comment>
<reference evidence="8" key="2">
    <citation type="journal article" date="2024" name="Plant">
        <title>Genomic evolution and insights into agronomic trait innovations of Sesamum species.</title>
        <authorList>
            <person name="Miao H."/>
            <person name="Wang L."/>
            <person name="Qu L."/>
            <person name="Liu H."/>
            <person name="Sun Y."/>
            <person name="Le M."/>
            <person name="Wang Q."/>
            <person name="Wei S."/>
            <person name="Zheng Y."/>
            <person name="Lin W."/>
            <person name="Duan Y."/>
            <person name="Cao H."/>
            <person name="Xiong S."/>
            <person name="Wang X."/>
            <person name="Wei L."/>
            <person name="Li C."/>
            <person name="Ma Q."/>
            <person name="Ju M."/>
            <person name="Zhao R."/>
            <person name="Li G."/>
            <person name="Mu C."/>
            <person name="Tian Q."/>
            <person name="Mei H."/>
            <person name="Zhang T."/>
            <person name="Gao T."/>
            <person name="Zhang H."/>
        </authorList>
    </citation>
    <scope>NUCLEOTIDE SEQUENCE</scope>
    <source>
        <strain evidence="8">G02</strain>
    </source>
</reference>
<keyword evidence="4 6" id="KW-0804">Transcription</keyword>
<dbReference type="InterPro" id="IPR006458">
    <property type="entry name" value="Ovate_C"/>
</dbReference>
<dbReference type="GO" id="GO:0045892">
    <property type="term" value="P:negative regulation of DNA-templated transcription"/>
    <property type="evidence" value="ECO:0007669"/>
    <property type="project" value="UniProtKB-UniRule"/>
</dbReference>
<dbReference type="EMBL" id="JACGWJ010000019">
    <property type="protein sequence ID" value="KAL0345297.1"/>
    <property type="molecule type" value="Genomic_DNA"/>
</dbReference>
<feature type="domain" description="OVATE" evidence="7">
    <location>
        <begin position="171"/>
        <end position="230"/>
    </location>
</feature>
<dbReference type="PROSITE" id="PS51754">
    <property type="entry name" value="OVATE"/>
    <property type="match status" value="1"/>
</dbReference>
<protein>
    <recommendedName>
        <fullName evidence="6">Transcription repressor</fullName>
    </recommendedName>
    <alternativeName>
        <fullName evidence="6">Ovate family protein</fullName>
    </alternativeName>
</protein>
<evidence type="ECO:0000313" key="8">
    <source>
        <dbReference type="EMBL" id="KAL0345297.1"/>
    </source>
</evidence>
<evidence type="ECO:0000256" key="4">
    <source>
        <dbReference type="ARBA" id="ARBA00023163"/>
    </source>
</evidence>
<dbReference type="AlphaFoldDB" id="A0AAW2NQS7"/>
<keyword evidence="2 6" id="KW-0678">Repressor</keyword>
<sequence>MAENRLKIRICRIFRSPLASCKSKDQISDVIETHHGRQHYQLVELFSPQPRSPFSFPPLLPEKSYFLRSKLHLLSSDVDGRKCPPASPIISPLYGIPKEKKKPTNKKKGRSIAYNKKYSGFAEFPECKYNGLFSSDDDGEEEDDRASFLPSTRARRRTAAAEPAVEDSLAVVKRSSDPYSDFRTSMVEMIVEKELFEAKDLENLLRCFLSLNSYHHHKVIIQVFSEIWEALLL</sequence>
<evidence type="ECO:0000256" key="1">
    <source>
        <dbReference type="ARBA" id="ARBA00004123"/>
    </source>
</evidence>
<evidence type="ECO:0000256" key="2">
    <source>
        <dbReference type="ARBA" id="ARBA00022491"/>
    </source>
</evidence>
<dbReference type="GO" id="GO:0005634">
    <property type="term" value="C:nucleus"/>
    <property type="evidence" value="ECO:0007669"/>
    <property type="project" value="UniProtKB-SubCell"/>
</dbReference>
<keyword evidence="3 6" id="KW-0805">Transcription regulation</keyword>
<dbReference type="InterPro" id="IPR038933">
    <property type="entry name" value="Ovate"/>
</dbReference>
<proteinExistence type="predicted"/>